<proteinExistence type="predicted"/>
<dbReference type="Proteomes" id="UP000223370">
    <property type="component" value="Unassembled WGS sequence"/>
</dbReference>
<dbReference type="InterPro" id="IPR012338">
    <property type="entry name" value="Beta-lactam/transpept-like"/>
</dbReference>
<sequence>MYEKTVQAITELVNDGTVPGVSYAFIDDRHVQTGLYGAEALVPSYEPLKPNQLYDLASLTKVVGTVDVILQLIATGKLALTDRVHDYLPAWQDTRVTVRHLLTHTSGITGYIPHRNKLSANELHEALLGMHVGENFEQKMVYSDINFIFLGWIAEVLLGKPIQTLITENVLQPLGMNDSTFQPADPMQCVPTELSSTRSLIRGVVHDPKAFVLKSHCGSAGLFSTLNDLIIFEKAMLENSDLPITTGQKAELLNDQTPLHHQWRSFGWALLDAKLPTPHRCIWHSGYTGTCLVLDLQTHQGMVFLSNRVHPKAPNEAFLARRNAIINTYLSEKSSLVTIK</sequence>
<reference evidence="3 4" key="1">
    <citation type="submission" date="2015-11" db="EMBL/GenBank/DDBJ databases">
        <title>Draft genome sequences of new species of the genus Lactobacillus isolated from orchardgrass silage.</title>
        <authorList>
            <person name="Tohno M."/>
            <person name="Tanizawa Y."/>
            <person name="Arita M."/>
        </authorList>
    </citation>
    <scope>NUCLEOTIDE SEQUENCE [LARGE SCALE GENOMIC DNA]</scope>
    <source>
        <strain evidence="3 4">IWT5</strain>
    </source>
</reference>
<dbReference type="PANTHER" id="PTHR43283">
    <property type="entry name" value="BETA-LACTAMASE-RELATED"/>
    <property type="match status" value="1"/>
</dbReference>
<dbReference type="Gene3D" id="3.40.710.10">
    <property type="entry name" value="DD-peptidase/beta-lactamase superfamily"/>
    <property type="match status" value="1"/>
</dbReference>
<dbReference type="AlphaFoldDB" id="A0A1Z5J4C5"/>
<evidence type="ECO:0000259" key="2">
    <source>
        <dbReference type="Pfam" id="PF00144"/>
    </source>
</evidence>
<dbReference type="RefSeq" id="WP_098826002.1">
    <property type="nucleotide sequence ID" value="NZ_BCMJ01000010.1"/>
</dbReference>
<dbReference type="GO" id="GO:0016787">
    <property type="term" value="F:hydrolase activity"/>
    <property type="evidence" value="ECO:0007669"/>
    <property type="project" value="UniProtKB-KW"/>
</dbReference>
<comment type="caution">
    <text evidence="3">The sequence shown here is derived from an EMBL/GenBank/DDBJ whole genome shotgun (WGS) entry which is preliminary data.</text>
</comment>
<protein>
    <submittedName>
        <fullName evidence="3">Serine hydrolase</fullName>
    </submittedName>
</protein>
<gene>
    <name evidence="3" type="primary">ampC</name>
    <name evidence="3" type="ORF">IWT5_02050</name>
</gene>
<dbReference type="OrthoDB" id="9803467at2"/>
<dbReference type="EMBL" id="BCMJ01000010">
    <property type="protein sequence ID" value="GAX08885.1"/>
    <property type="molecule type" value="Genomic_DNA"/>
</dbReference>
<name>A0A1Z5J4C5_9LACO</name>
<evidence type="ECO:0000313" key="3">
    <source>
        <dbReference type="EMBL" id="GAX08885.1"/>
    </source>
</evidence>
<accession>A0A1Z5J4C5</accession>
<dbReference type="SUPFAM" id="SSF56601">
    <property type="entry name" value="beta-lactamase/transpeptidase-like"/>
    <property type="match status" value="1"/>
</dbReference>
<keyword evidence="4" id="KW-1185">Reference proteome</keyword>
<evidence type="ECO:0000313" key="4">
    <source>
        <dbReference type="Proteomes" id="UP000223370"/>
    </source>
</evidence>
<dbReference type="Pfam" id="PF00144">
    <property type="entry name" value="Beta-lactamase"/>
    <property type="match status" value="1"/>
</dbReference>
<keyword evidence="1 3" id="KW-0378">Hydrolase</keyword>
<dbReference type="InterPro" id="IPR050789">
    <property type="entry name" value="Diverse_Enzym_Activities"/>
</dbReference>
<evidence type="ECO:0000256" key="1">
    <source>
        <dbReference type="ARBA" id="ARBA00022801"/>
    </source>
</evidence>
<dbReference type="PANTHER" id="PTHR43283:SF11">
    <property type="entry name" value="BETA-LACTAMASE-RELATED DOMAIN-CONTAINING PROTEIN"/>
    <property type="match status" value="1"/>
</dbReference>
<dbReference type="InterPro" id="IPR001466">
    <property type="entry name" value="Beta-lactam-related"/>
</dbReference>
<organism evidence="3 4">
    <name type="scientific">Secundilactobacillus silagincola</name>
    <dbReference type="NCBI Taxonomy" id="1714681"/>
    <lineage>
        <taxon>Bacteria</taxon>
        <taxon>Bacillati</taxon>
        <taxon>Bacillota</taxon>
        <taxon>Bacilli</taxon>
        <taxon>Lactobacillales</taxon>
        <taxon>Lactobacillaceae</taxon>
        <taxon>Secundilactobacillus</taxon>
    </lineage>
</organism>
<feature type="domain" description="Beta-lactamase-related" evidence="2">
    <location>
        <begin position="7"/>
        <end position="317"/>
    </location>
</feature>